<dbReference type="PANTHER" id="PTHR43798:SF33">
    <property type="entry name" value="HYDROLASE, PUTATIVE (AFU_ORTHOLOGUE AFUA_2G14860)-RELATED"/>
    <property type="match status" value="1"/>
</dbReference>
<dbReference type="SUPFAM" id="SSF53474">
    <property type="entry name" value="alpha/beta-Hydrolases"/>
    <property type="match status" value="1"/>
</dbReference>
<dbReference type="PANTHER" id="PTHR43798">
    <property type="entry name" value="MONOACYLGLYCEROL LIPASE"/>
    <property type="match status" value="1"/>
</dbReference>
<dbReference type="EMBL" id="CP121106">
    <property type="protein sequence ID" value="WFL76346.1"/>
    <property type="molecule type" value="Genomic_DNA"/>
</dbReference>
<reference evidence="2 3" key="1">
    <citation type="submission" date="2023-03" db="EMBL/GenBank/DDBJ databases">
        <title>Altererythrobacter sp. CAU 1644 isolated from sand.</title>
        <authorList>
            <person name="Kim W."/>
        </authorList>
    </citation>
    <scope>NUCLEOTIDE SEQUENCE [LARGE SCALE GENOMIC DNA]</scope>
    <source>
        <strain evidence="2 3">CAU 1644</strain>
    </source>
</reference>
<dbReference type="InterPro" id="IPR029058">
    <property type="entry name" value="AB_hydrolase_fold"/>
</dbReference>
<sequence>MSIRRGYSDTPAVQVHWRMAGEAGGAPDLVCLHPAPFSGLAFTTIMPLLARNRQVIAPDFPGHGGSDPGRADATIADYAQAMASVVEDLAGSVPVDLFGFHTGCLVACELALTRPQAVRRLVLVDVPAFDPETRADQLAESAVPPGFTPELESLAPAWERGITRRIESQGMDRSFAMFVEQLRHGEAMNAGFHAGFSYEVEDRLARIAHPATVIATQSGLLDATRRAARLIPQARLVERLDITRAVLDEAAAETASEVLRALDA</sequence>
<dbReference type="Pfam" id="PF00561">
    <property type="entry name" value="Abhydrolase_1"/>
    <property type="match status" value="1"/>
</dbReference>
<gene>
    <name evidence="2" type="ORF">P7228_10085</name>
</gene>
<dbReference type="Gene3D" id="3.40.50.1820">
    <property type="entry name" value="alpha/beta hydrolase"/>
    <property type="match status" value="1"/>
</dbReference>
<protein>
    <submittedName>
        <fullName evidence="2">Alpha/beta fold hydrolase</fullName>
    </submittedName>
</protein>
<dbReference type="InterPro" id="IPR050266">
    <property type="entry name" value="AB_hydrolase_sf"/>
</dbReference>
<dbReference type="InterPro" id="IPR000073">
    <property type="entry name" value="AB_hydrolase_1"/>
</dbReference>
<dbReference type="Proteomes" id="UP001215827">
    <property type="component" value="Chromosome"/>
</dbReference>
<evidence type="ECO:0000259" key="1">
    <source>
        <dbReference type="Pfam" id="PF00561"/>
    </source>
</evidence>
<feature type="domain" description="AB hydrolase-1" evidence="1">
    <location>
        <begin position="29"/>
        <end position="141"/>
    </location>
</feature>
<dbReference type="RefSeq" id="WP_278015112.1">
    <property type="nucleotide sequence ID" value="NZ_CP121106.1"/>
</dbReference>
<accession>A0ABY8FMU9</accession>
<evidence type="ECO:0000313" key="3">
    <source>
        <dbReference type="Proteomes" id="UP001215827"/>
    </source>
</evidence>
<keyword evidence="2" id="KW-0378">Hydrolase</keyword>
<dbReference type="GO" id="GO:0016787">
    <property type="term" value="F:hydrolase activity"/>
    <property type="evidence" value="ECO:0007669"/>
    <property type="project" value="UniProtKB-KW"/>
</dbReference>
<organism evidence="2 3">
    <name type="scientific">Altererythrobacter arenosus</name>
    <dbReference type="NCBI Taxonomy" id="3032592"/>
    <lineage>
        <taxon>Bacteria</taxon>
        <taxon>Pseudomonadati</taxon>
        <taxon>Pseudomonadota</taxon>
        <taxon>Alphaproteobacteria</taxon>
        <taxon>Sphingomonadales</taxon>
        <taxon>Erythrobacteraceae</taxon>
        <taxon>Altererythrobacter</taxon>
    </lineage>
</organism>
<name>A0ABY8FMU9_9SPHN</name>
<evidence type="ECO:0000313" key="2">
    <source>
        <dbReference type="EMBL" id="WFL76346.1"/>
    </source>
</evidence>
<dbReference type="PRINTS" id="PR00111">
    <property type="entry name" value="ABHYDROLASE"/>
</dbReference>
<keyword evidence="3" id="KW-1185">Reference proteome</keyword>
<proteinExistence type="predicted"/>